<dbReference type="PANTHER" id="PTHR31286:SF99">
    <property type="entry name" value="DUF4283 DOMAIN-CONTAINING PROTEIN"/>
    <property type="match status" value="1"/>
</dbReference>
<dbReference type="PANTHER" id="PTHR31286">
    <property type="entry name" value="GLYCINE-RICH CELL WALL STRUCTURAL PROTEIN 1.8-LIKE"/>
    <property type="match status" value="1"/>
</dbReference>
<protein>
    <recommendedName>
        <fullName evidence="1">DUF4283 domain-containing protein</fullName>
    </recommendedName>
</protein>
<name>A0A6L2KP98_TANCI</name>
<feature type="domain" description="DUF4283" evidence="1">
    <location>
        <begin position="213"/>
        <end position="251"/>
    </location>
</feature>
<evidence type="ECO:0000313" key="2">
    <source>
        <dbReference type="EMBL" id="GEU50779.1"/>
    </source>
</evidence>
<evidence type="ECO:0000259" key="1">
    <source>
        <dbReference type="Pfam" id="PF14111"/>
    </source>
</evidence>
<dbReference type="InterPro" id="IPR040256">
    <property type="entry name" value="At4g02000-like"/>
</dbReference>
<dbReference type="InterPro" id="IPR025558">
    <property type="entry name" value="DUF4283"/>
</dbReference>
<sequence length="356" mass="39143">MEKSDKLNVREGTAGIQGAGASVASYDGSLKVSNYSPLVSYTAPINMQQGLDNVHVVVTFGVPLTTVGDLDVLTKDIKLVSISSGMTNDNHKAVMDALVAMCDSVQAINTNVDAIPCMVSHVDDSIIVDSLVAKNLNVDESLIIYSIFIQDKPSSYIAIAEGSQPKTSVAGGSKLVPSISKANFCSLFLENLCQGVYVFILRKVVEMNNDELQRFFLLSIQTLKGLEDVLKNGPWMIRNSPIILKKWSMSTHLSKEELTRILVWVKIHDVPIQFFSEDGLSIITSQIEDVLQESLTIGVTLIDDTRFTIEIVTIEYEWKPPRCDLCKIFGHVHDHFPKKVSIPITVVTSNVPTPTC</sequence>
<dbReference type="EMBL" id="BKCJ010002765">
    <property type="protein sequence ID" value="GEU50779.1"/>
    <property type="molecule type" value="Genomic_DNA"/>
</dbReference>
<organism evidence="2">
    <name type="scientific">Tanacetum cinerariifolium</name>
    <name type="common">Dalmatian daisy</name>
    <name type="synonym">Chrysanthemum cinerariifolium</name>
    <dbReference type="NCBI Taxonomy" id="118510"/>
    <lineage>
        <taxon>Eukaryota</taxon>
        <taxon>Viridiplantae</taxon>
        <taxon>Streptophyta</taxon>
        <taxon>Embryophyta</taxon>
        <taxon>Tracheophyta</taxon>
        <taxon>Spermatophyta</taxon>
        <taxon>Magnoliopsida</taxon>
        <taxon>eudicotyledons</taxon>
        <taxon>Gunneridae</taxon>
        <taxon>Pentapetalae</taxon>
        <taxon>asterids</taxon>
        <taxon>campanulids</taxon>
        <taxon>Asterales</taxon>
        <taxon>Asteraceae</taxon>
        <taxon>Asteroideae</taxon>
        <taxon>Anthemideae</taxon>
        <taxon>Anthemidinae</taxon>
        <taxon>Tanacetum</taxon>
    </lineage>
</organism>
<dbReference type="AlphaFoldDB" id="A0A6L2KP98"/>
<accession>A0A6L2KP98</accession>
<proteinExistence type="predicted"/>
<gene>
    <name evidence="2" type="ORF">Tci_022757</name>
</gene>
<dbReference type="Pfam" id="PF14111">
    <property type="entry name" value="DUF4283"/>
    <property type="match status" value="1"/>
</dbReference>
<comment type="caution">
    <text evidence="2">The sequence shown here is derived from an EMBL/GenBank/DDBJ whole genome shotgun (WGS) entry which is preliminary data.</text>
</comment>
<reference evidence="2" key="1">
    <citation type="journal article" date="2019" name="Sci. Rep.">
        <title>Draft genome of Tanacetum cinerariifolium, the natural source of mosquito coil.</title>
        <authorList>
            <person name="Yamashiro T."/>
            <person name="Shiraishi A."/>
            <person name="Satake H."/>
            <person name="Nakayama K."/>
        </authorList>
    </citation>
    <scope>NUCLEOTIDE SEQUENCE</scope>
</reference>